<proteinExistence type="predicted"/>
<protein>
    <recommendedName>
        <fullName evidence="1">Glyoxalase-like domain-containing protein</fullName>
    </recommendedName>
</protein>
<dbReference type="Gene3D" id="3.10.180.10">
    <property type="entry name" value="2,3-Dihydroxybiphenyl 1,2-Dioxygenase, domain 1"/>
    <property type="match status" value="1"/>
</dbReference>
<dbReference type="RefSeq" id="WP_099477402.1">
    <property type="nucleotide sequence ID" value="NZ_CP016809.1"/>
</dbReference>
<dbReference type="SUPFAM" id="SSF54593">
    <property type="entry name" value="Glyoxalase/Bleomycin resistance protein/Dihydroxybiphenyl dioxygenase"/>
    <property type="match status" value="1"/>
</dbReference>
<organism evidence="2">
    <name type="scientific">Paenibacillus ihbetae</name>
    <dbReference type="NCBI Taxonomy" id="1870820"/>
    <lineage>
        <taxon>Bacteria</taxon>
        <taxon>Bacillati</taxon>
        <taxon>Bacillota</taxon>
        <taxon>Bacilli</taxon>
        <taxon>Bacillales</taxon>
        <taxon>Paenibacillaceae</taxon>
        <taxon>Paenibacillus</taxon>
    </lineage>
</organism>
<dbReference type="KEGG" id="pib:BBD41_09355"/>
<evidence type="ECO:0000313" key="2">
    <source>
        <dbReference type="EMBL" id="ANY72779.1"/>
    </source>
</evidence>
<dbReference type="AlphaFoldDB" id="A0A1B2DYL0"/>
<dbReference type="InterPro" id="IPR025870">
    <property type="entry name" value="Glyoxalase-like_dom"/>
</dbReference>
<name>A0A1B2DYL0_9BACL</name>
<gene>
    <name evidence="2" type="ORF">BBD41_09355</name>
</gene>
<dbReference type="Pfam" id="PF13468">
    <property type="entry name" value="Glyoxalase_3"/>
    <property type="match status" value="1"/>
</dbReference>
<sequence>MKTEINRIHHVGHVVHDMETALELYRKLGFVCRPPAYPTMAEQEGESPKPFGAANAHIDFADNFIEIVTIVQEGGRIPDDAHFIPLTAPPAVLPRIIASIKRTVATITRCLDRFEGTHILVFSTSEADTSAARLDAGSVGHGGVNTIQRPVETSTGTQLVSVRLLEIEDEQVSEGRLAFAENLPLDAGLKQIHTEHPNGAIALVEAILCVEDKAFDAYVTRYQLYLGTPPQQEGKARVFDLEGGRIKLIPESHVTDLLPGEAFTSSPGFAGYAVKVRDLAYTRRHLESNGFPVVETARGDIFIPSASLLGTALIFTQR</sequence>
<reference evidence="2" key="1">
    <citation type="submission" date="2016-08" db="EMBL/GenBank/DDBJ databases">
        <title>Complete Genome Seqeunce of Paenibacillus sp. nov. IHBB 9852 from high altitute lake of Indian trans-Himalayas.</title>
        <authorList>
            <person name="Kiran S."/>
            <person name="Swarnkar M.K."/>
            <person name="Rana A."/>
            <person name="Tewari R."/>
            <person name="Gulati A."/>
        </authorList>
    </citation>
    <scope>NUCLEOTIDE SEQUENCE [LARGE SCALE GENOMIC DNA]</scope>
    <source>
        <strain evidence="2">IHBB 9852</strain>
    </source>
</reference>
<dbReference type="EMBL" id="CP016809">
    <property type="protein sequence ID" value="ANY72779.1"/>
    <property type="molecule type" value="Genomic_DNA"/>
</dbReference>
<evidence type="ECO:0000259" key="1">
    <source>
        <dbReference type="Pfam" id="PF13468"/>
    </source>
</evidence>
<dbReference type="InterPro" id="IPR029068">
    <property type="entry name" value="Glyas_Bleomycin-R_OHBP_Dase"/>
</dbReference>
<feature type="domain" description="Glyoxalase-like" evidence="1">
    <location>
        <begin position="8"/>
        <end position="222"/>
    </location>
</feature>
<accession>A0A1B2DYL0</accession>